<feature type="compositionally biased region" description="Basic residues" evidence="1">
    <location>
        <begin position="304"/>
        <end position="320"/>
    </location>
</feature>
<reference evidence="3" key="1">
    <citation type="journal article" date="2023" name="Mol. Phylogenet. Evol.">
        <title>Genome-scale phylogeny and comparative genomics of the fungal order Sordariales.</title>
        <authorList>
            <person name="Hensen N."/>
            <person name="Bonometti L."/>
            <person name="Westerberg I."/>
            <person name="Brannstrom I.O."/>
            <person name="Guillou S."/>
            <person name="Cros-Aarteil S."/>
            <person name="Calhoun S."/>
            <person name="Haridas S."/>
            <person name="Kuo A."/>
            <person name="Mondo S."/>
            <person name="Pangilinan J."/>
            <person name="Riley R."/>
            <person name="LaButti K."/>
            <person name="Andreopoulos B."/>
            <person name="Lipzen A."/>
            <person name="Chen C."/>
            <person name="Yan M."/>
            <person name="Daum C."/>
            <person name="Ng V."/>
            <person name="Clum A."/>
            <person name="Steindorff A."/>
            <person name="Ohm R.A."/>
            <person name="Martin F."/>
            <person name="Silar P."/>
            <person name="Natvig D.O."/>
            <person name="Lalanne C."/>
            <person name="Gautier V."/>
            <person name="Ament-Velasquez S.L."/>
            <person name="Kruys A."/>
            <person name="Hutchinson M.I."/>
            <person name="Powell A.J."/>
            <person name="Barry K."/>
            <person name="Miller A.N."/>
            <person name="Grigoriev I.V."/>
            <person name="Debuchy R."/>
            <person name="Gladieux P."/>
            <person name="Hiltunen Thoren M."/>
            <person name="Johannesson H."/>
        </authorList>
    </citation>
    <scope>NUCLEOTIDE SEQUENCE [LARGE SCALE GENOMIC DNA]</scope>
    <source>
        <strain evidence="3">CBS 340.73</strain>
    </source>
</reference>
<evidence type="ECO:0000313" key="2">
    <source>
        <dbReference type="EMBL" id="KAK3935964.1"/>
    </source>
</evidence>
<feature type="compositionally biased region" description="Low complexity" evidence="1">
    <location>
        <begin position="280"/>
        <end position="290"/>
    </location>
</feature>
<feature type="region of interest" description="Disordered" evidence="1">
    <location>
        <begin position="280"/>
        <end position="341"/>
    </location>
</feature>
<gene>
    <name evidence="2" type="ORF">QBC46DRAFT_38762</name>
</gene>
<protein>
    <submittedName>
        <fullName evidence="2">Uncharacterized protein</fullName>
    </submittedName>
</protein>
<dbReference type="AlphaFoldDB" id="A0AAN6MYX6"/>
<comment type="caution">
    <text evidence="2">The sequence shown here is derived from an EMBL/GenBank/DDBJ whole genome shotgun (WGS) entry which is preliminary data.</text>
</comment>
<dbReference type="EMBL" id="MU853899">
    <property type="protein sequence ID" value="KAK3935964.1"/>
    <property type="molecule type" value="Genomic_DNA"/>
</dbReference>
<keyword evidence="3" id="KW-1185">Reference proteome</keyword>
<accession>A0AAN6MYX6</accession>
<sequence length="341" mass="37192">MRKIIPIISGSTNIPNSGEALFNNLESITNGATVDAKPDFYDGTRFSDVDKKVREELDGLIIPTKNLRRPVAQNFFLEAKAPEGGAAVAKRQAGLDGAIGARAMQALQNYGEEEPVYDGNAYTYSSTYHAGTGTLQLYAHHVTAPTTPERRPEYHMTQLRTFGMTDTRETFVAGATAFRNARDLAQSHRNTFIQAANVRARQANTIDARQDEDSTSDKFVDCEDDVGSQAVGIENHATSRDVDEGPVLPQYLYAEEEDSQESTSLDALEPAMSFATSFTSSFSTHSQTGSKRNRASHSPPSNPQRHKKQGLAKSRIRHSTPQRSAGSSDVYGIGRRATGGN</sequence>
<organism evidence="2 3">
    <name type="scientific">Diplogelasinospora grovesii</name>
    <dbReference type="NCBI Taxonomy" id="303347"/>
    <lineage>
        <taxon>Eukaryota</taxon>
        <taxon>Fungi</taxon>
        <taxon>Dikarya</taxon>
        <taxon>Ascomycota</taxon>
        <taxon>Pezizomycotina</taxon>
        <taxon>Sordariomycetes</taxon>
        <taxon>Sordariomycetidae</taxon>
        <taxon>Sordariales</taxon>
        <taxon>Diplogelasinosporaceae</taxon>
        <taxon>Diplogelasinospora</taxon>
    </lineage>
</organism>
<evidence type="ECO:0000313" key="3">
    <source>
        <dbReference type="Proteomes" id="UP001303473"/>
    </source>
</evidence>
<evidence type="ECO:0000256" key="1">
    <source>
        <dbReference type="SAM" id="MobiDB-lite"/>
    </source>
</evidence>
<name>A0AAN6MYX6_9PEZI</name>
<proteinExistence type="predicted"/>
<dbReference type="Proteomes" id="UP001303473">
    <property type="component" value="Unassembled WGS sequence"/>
</dbReference>